<comment type="caution">
    <text evidence="2">The sequence shown here is derived from an EMBL/GenBank/DDBJ whole genome shotgun (WGS) entry which is preliminary data.</text>
</comment>
<evidence type="ECO:0000256" key="1">
    <source>
        <dbReference type="SAM" id="MobiDB-lite"/>
    </source>
</evidence>
<dbReference type="Proteomes" id="UP001295684">
    <property type="component" value="Unassembled WGS sequence"/>
</dbReference>
<dbReference type="EMBL" id="CAMPGE010000672">
    <property type="protein sequence ID" value="CAI2359424.1"/>
    <property type="molecule type" value="Genomic_DNA"/>
</dbReference>
<evidence type="ECO:0000313" key="3">
    <source>
        <dbReference type="Proteomes" id="UP001295684"/>
    </source>
</evidence>
<dbReference type="AlphaFoldDB" id="A0AAD1U3C4"/>
<organism evidence="2 3">
    <name type="scientific">Euplotes crassus</name>
    <dbReference type="NCBI Taxonomy" id="5936"/>
    <lineage>
        <taxon>Eukaryota</taxon>
        <taxon>Sar</taxon>
        <taxon>Alveolata</taxon>
        <taxon>Ciliophora</taxon>
        <taxon>Intramacronucleata</taxon>
        <taxon>Spirotrichea</taxon>
        <taxon>Hypotrichia</taxon>
        <taxon>Euplotida</taxon>
        <taxon>Euplotidae</taxon>
        <taxon>Moneuplotes</taxon>
    </lineage>
</organism>
<accession>A0AAD1U3C4</accession>
<sequence length="499" mass="57487">MLKHQARCNTRLIQRRGCQEIKQGNTILNLNKSLKHQKPPEGLNSVQERLTALNAVSNKKLQEKLDLMITPYNSGLIYKRHMEFLDHPTQYYAEYDHTARSSSEWKLLSNFVLNEDKDTFRKACQNINKGLYSEIEKISKWIKDKENKSQSDNASVGRIRKDSSTQVKRYNTPGIQKFKSIINKVLAGHIMRVQDKQMKEKMESQKSIRKSSDCSNLGTAFEILKSKKEKEMKQSKKDGSKKDVFNIEKLFRLATKARKNKQKDARHSLIMSGSFIQNSSTTALGDFPSSFKVPKPSRKAPINFTNVEIEQKCVERKFPQAFSQSMTSRDYKSGFSARNSSQNVSQCSILVKDELQDQRNVNKSCIETSRPDSVPSELLCKEIHKRELFMVRSGKHRSELATPVKLSKSYISCESMLSEIEEKKHERNCSLPNLINPPQNLKIQKQNSRKHSKLLRNSILVKFLQKSKNANQKASPRRSLAIDEIDLPRYSIYPKQPII</sequence>
<feature type="region of interest" description="Disordered" evidence="1">
    <location>
        <begin position="146"/>
        <end position="168"/>
    </location>
</feature>
<reference evidence="2" key="1">
    <citation type="submission" date="2023-07" db="EMBL/GenBank/DDBJ databases">
        <authorList>
            <consortium name="AG Swart"/>
            <person name="Singh M."/>
            <person name="Singh A."/>
            <person name="Seah K."/>
            <person name="Emmerich C."/>
        </authorList>
    </citation>
    <scope>NUCLEOTIDE SEQUENCE</scope>
    <source>
        <strain evidence="2">DP1</strain>
    </source>
</reference>
<evidence type="ECO:0000313" key="2">
    <source>
        <dbReference type="EMBL" id="CAI2359424.1"/>
    </source>
</evidence>
<keyword evidence="3" id="KW-1185">Reference proteome</keyword>
<protein>
    <submittedName>
        <fullName evidence="2">Uncharacterized protein</fullName>
    </submittedName>
</protein>
<proteinExistence type="predicted"/>
<name>A0AAD1U3C4_EUPCR</name>
<gene>
    <name evidence="2" type="ORF">ECRASSUSDP1_LOCUS715</name>
</gene>